<keyword evidence="2" id="KW-1185">Reference proteome</keyword>
<organism evidence="1 2">
    <name type="scientific">Novosphingobium soli</name>
    <dbReference type="NCBI Taxonomy" id="574956"/>
    <lineage>
        <taxon>Bacteria</taxon>
        <taxon>Pseudomonadati</taxon>
        <taxon>Pseudomonadota</taxon>
        <taxon>Alphaproteobacteria</taxon>
        <taxon>Sphingomonadales</taxon>
        <taxon>Sphingomonadaceae</taxon>
        <taxon>Novosphingobium</taxon>
    </lineage>
</organism>
<gene>
    <name evidence="1" type="ORF">ACFFJC_11330</name>
</gene>
<dbReference type="EMBL" id="JBHLWK010000013">
    <property type="protein sequence ID" value="MFC0204865.1"/>
    <property type="molecule type" value="Genomic_DNA"/>
</dbReference>
<name>A0ABV6CVW5_9SPHN</name>
<evidence type="ECO:0000313" key="1">
    <source>
        <dbReference type="EMBL" id="MFC0204865.1"/>
    </source>
</evidence>
<dbReference type="RefSeq" id="WP_379487626.1">
    <property type="nucleotide sequence ID" value="NZ_JBHLWK010000013.1"/>
</dbReference>
<dbReference type="Proteomes" id="UP001589798">
    <property type="component" value="Unassembled WGS sequence"/>
</dbReference>
<evidence type="ECO:0008006" key="3">
    <source>
        <dbReference type="Google" id="ProtNLM"/>
    </source>
</evidence>
<evidence type="ECO:0000313" key="2">
    <source>
        <dbReference type="Proteomes" id="UP001589798"/>
    </source>
</evidence>
<comment type="caution">
    <text evidence="1">The sequence shown here is derived from an EMBL/GenBank/DDBJ whole genome shotgun (WGS) entry which is preliminary data.</text>
</comment>
<sequence>MQAYKAVKAARVKDPMIRIVTLTVAPDGHVVACEPGEGKGDPRSLEKACDIATSLHYTSTASIDGEPSYGRTQMAIMSFDEKGAKPWVTFPADITFKVNKLPPERNGLLRLVAVIEVSPRGEVERCQASGGKYETYAKLACKQLRNSSRPIVNDPTGQAVRYVEDIKIQFVPEDLGTTGDTP</sequence>
<reference evidence="1 2" key="1">
    <citation type="submission" date="2024-09" db="EMBL/GenBank/DDBJ databases">
        <authorList>
            <person name="Sun Q."/>
            <person name="Mori K."/>
        </authorList>
    </citation>
    <scope>NUCLEOTIDE SEQUENCE [LARGE SCALE GENOMIC DNA]</scope>
    <source>
        <strain evidence="1 2">CCM 7706</strain>
    </source>
</reference>
<proteinExistence type="predicted"/>
<protein>
    <recommendedName>
        <fullName evidence="3">TonB C-terminal domain-containing protein</fullName>
    </recommendedName>
</protein>
<accession>A0ABV6CVW5</accession>